<dbReference type="OrthoDB" id="2342176at2759"/>
<evidence type="ECO:0000313" key="4">
    <source>
        <dbReference type="Proteomes" id="UP001140217"/>
    </source>
</evidence>
<gene>
    <name evidence="3" type="ORF">H4R18_005292</name>
</gene>
<feature type="compositionally biased region" description="Low complexity" evidence="1">
    <location>
        <begin position="223"/>
        <end position="295"/>
    </location>
</feature>
<feature type="compositionally biased region" description="Gly residues" evidence="1">
    <location>
        <begin position="298"/>
        <end position="307"/>
    </location>
</feature>
<feature type="compositionally biased region" description="Low complexity" evidence="1">
    <location>
        <begin position="308"/>
        <end position="362"/>
    </location>
</feature>
<comment type="caution">
    <text evidence="3">The sequence shown here is derived from an EMBL/GenBank/DDBJ whole genome shotgun (WGS) entry which is preliminary data.</text>
</comment>
<feature type="region of interest" description="Disordered" evidence="1">
    <location>
        <begin position="223"/>
        <end position="382"/>
    </location>
</feature>
<evidence type="ECO:0000313" key="3">
    <source>
        <dbReference type="EMBL" id="KAJ2777162.1"/>
    </source>
</evidence>
<proteinExistence type="predicted"/>
<name>A0A9W8H303_9FUNG</name>
<evidence type="ECO:0008006" key="5">
    <source>
        <dbReference type="Google" id="ProtNLM"/>
    </source>
</evidence>
<dbReference type="Proteomes" id="UP001140217">
    <property type="component" value="Unassembled WGS sequence"/>
</dbReference>
<evidence type="ECO:0000256" key="1">
    <source>
        <dbReference type="SAM" id="MobiDB-lite"/>
    </source>
</evidence>
<dbReference type="AlphaFoldDB" id="A0A9W8H303"/>
<feature type="signal peptide" evidence="2">
    <location>
        <begin position="1"/>
        <end position="17"/>
    </location>
</feature>
<evidence type="ECO:0000256" key="2">
    <source>
        <dbReference type="SAM" id="SignalP"/>
    </source>
</evidence>
<dbReference type="Gene3D" id="2.70.50.70">
    <property type="match status" value="1"/>
</dbReference>
<accession>A0A9W8H303</accession>
<dbReference type="PANTHER" id="PTHR36182">
    <property type="entry name" value="PROTEIN, PUTATIVE (AFU_ORTHOLOGUE AFUA_6G10930)-RELATED"/>
    <property type="match status" value="1"/>
</dbReference>
<dbReference type="EMBL" id="JANBUL010000308">
    <property type="protein sequence ID" value="KAJ2777162.1"/>
    <property type="molecule type" value="Genomic_DNA"/>
</dbReference>
<sequence>MLFRYASLMALAATAAAHVSLSSPCVRYSPYCSSCPPLPAGQALDDNINAPIGTHDSKTQPLCKYTTPYGSPAAKWTAGSTVNIQFREHAAVHGGGHCQFALSYDGGSTFVVIHDELRYCFVNGPSTTNTPGKLSYDIPLPANLPSGDKVIFAWAWNNAIGNREFYMNCADVSISGGSGSFTGPEMLVANYGPESPFIPEFNGNYETGIEFYNARRSITVTGSGSSAAPAAAAGNNSTGYAGSTPASPPGGAASPAPAASPSGSSYQGGAPSGPAAGGAPTATAPGSGGYSAQPAPGGPGAPAGGSTSGAPSASAPSAPTGSAPDTGASSAPAHSGAAPSGPSGPADNGASGAPTASAPGGSDYAAQPVSSAPAYAGATPTPPAYRALAKSAAGCSGA</sequence>
<organism evidence="3 4">
    <name type="scientific">Coemansia javaensis</name>
    <dbReference type="NCBI Taxonomy" id="2761396"/>
    <lineage>
        <taxon>Eukaryota</taxon>
        <taxon>Fungi</taxon>
        <taxon>Fungi incertae sedis</taxon>
        <taxon>Zoopagomycota</taxon>
        <taxon>Kickxellomycotina</taxon>
        <taxon>Kickxellomycetes</taxon>
        <taxon>Kickxellales</taxon>
        <taxon>Kickxellaceae</taxon>
        <taxon>Coemansia</taxon>
    </lineage>
</organism>
<protein>
    <recommendedName>
        <fullName evidence="5">Chitin-binding type-4 domain-containing protein</fullName>
    </recommendedName>
</protein>
<keyword evidence="2" id="KW-0732">Signal</keyword>
<reference evidence="3" key="1">
    <citation type="submission" date="2022-07" db="EMBL/GenBank/DDBJ databases">
        <title>Phylogenomic reconstructions and comparative analyses of Kickxellomycotina fungi.</title>
        <authorList>
            <person name="Reynolds N.K."/>
            <person name="Stajich J.E."/>
            <person name="Barry K."/>
            <person name="Grigoriev I.V."/>
            <person name="Crous P."/>
            <person name="Smith M.E."/>
        </authorList>
    </citation>
    <scope>NUCLEOTIDE SEQUENCE</scope>
    <source>
        <strain evidence="3">NBRC 105414</strain>
    </source>
</reference>
<keyword evidence="4" id="KW-1185">Reference proteome</keyword>
<feature type="compositionally biased region" description="Low complexity" evidence="1">
    <location>
        <begin position="372"/>
        <end position="382"/>
    </location>
</feature>
<feature type="chain" id="PRO_5040777507" description="Chitin-binding type-4 domain-containing protein" evidence="2">
    <location>
        <begin position="18"/>
        <end position="398"/>
    </location>
</feature>
<dbReference type="PANTHER" id="PTHR36182:SF1">
    <property type="entry name" value="PROTEIN, PUTATIVE (AFU_ORTHOLOGUE AFUA_6G10930)-RELATED"/>
    <property type="match status" value="1"/>
</dbReference>